<dbReference type="InterPro" id="IPR043129">
    <property type="entry name" value="ATPase_NBD"/>
</dbReference>
<dbReference type="InterPro" id="IPR050273">
    <property type="entry name" value="GppA/Ppx_hydrolase"/>
</dbReference>
<dbReference type="EC" id="3.6.1.11" evidence="3"/>
<sequence length="300" mass="33856">MLYGIIDIGSNTIRMNIYKIEGHNFNLLLSKKEAVGLVQYVKKSVMSQEGVDRLAECLDQFREMIDILHLDGYSAFATASLRNINNSQDVIDAIDQKCHVHIDLLSGAQEGRISFHGAIYGLSHQNGIYVDTGGGSSEVILYDKRQIGFVASLPVGSLNLYNKYVKNIIPTKSEIKEIQERILKELNAIDRKKSVLKADDLSVTGGSMRAIRSLLISMRWIEKEVYEFDASMLRRLVKSLQEDESKTIHLFLKVKPDRVHTMFTGLLIIDTIAQYTKAKRIQVSTNGVREGYLMEKILGE</sequence>
<name>A0A7W8CZ14_9FIRM</name>
<organism evidence="3 5">
    <name type="scientific">Faecalicoccus acidiformans</name>
    <dbReference type="NCBI Taxonomy" id="915173"/>
    <lineage>
        <taxon>Bacteria</taxon>
        <taxon>Bacillati</taxon>
        <taxon>Bacillota</taxon>
        <taxon>Erysipelotrichia</taxon>
        <taxon>Erysipelotrichales</taxon>
        <taxon>Erysipelotrichaceae</taxon>
        <taxon>Faecalicoccus</taxon>
    </lineage>
</organism>
<gene>
    <name evidence="4" type="ORF">H5982_05675</name>
    <name evidence="3" type="ORF">HNQ43_000194</name>
</gene>
<dbReference type="EMBL" id="JACHHD010000001">
    <property type="protein sequence ID" value="MBB5184161.1"/>
    <property type="molecule type" value="Genomic_DNA"/>
</dbReference>
<dbReference type="GO" id="GO:0008894">
    <property type="term" value="F:guanosine-5'-triphosphate,3'-diphosphate diphosphatase activity"/>
    <property type="evidence" value="ECO:0007669"/>
    <property type="project" value="UniProtKB-EC"/>
</dbReference>
<keyword evidence="3" id="KW-0378">Hydrolase</keyword>
<dbReference type="EMBL" id="JACJLU010000005">
    <property type="protein sequence ID" value="MBM6831598.1"/>
    <property type="molecule type" value="Genomic_DNA"/>
</dbReference>
<evidence type="ECO:0000313" key="6">
    <source>
        <dbReference type="Proteomes" id="UP000775500"/>
    </source>
</evidence>
<dbReference type="Gene3D" id="3.30.420.150">
    <property type="entry name" value="Exopolyphosphatase. Domain 2"/>
    <property type="match status" value="1"/>
</dbReference>
<reference evidence="4" key="2">
    <citation type="submission" date="2020-08" db="EMBL/GenBank/DDBJ databases">
        <authorList>
            <person name="Cejkova D."/>
            <person name="Kubasova T."/>
            <person name="Jahodarova E."/>
            <person name="Rychlik I."/>
        </authorList>
    </citation>
    <scope>NUCLEOTIDE SEQUENCE</scope>
    <source>
        <strain evidence="4">An423</strain>
    </source>
</reference>
<dbReference type="PANTHER" id="PTHR30005:SF0">
    <property type="entry name" value="RETROGRADE REGULATION PROTEIN 2"/>
    <property type="match status" value="1"/>
</dbReference>
<dbReference type="InterPro" id="IPR003695">
    <property type="entry name" value="Ppx_GppA_N"/>
</dbReference>
<evidence type="ECO:0000313" key="3">
    <source>
        <dbReference type="EMBL" id="MBB5184161.1"/>
    </source>
</evidence>
<protein>
    <submittedName>
        <fullName evidence="3 4">Phosphatase</fullName>
        <ecNumber evidence="3">3.6.1.11</ecNumber>
        <ecNumber evidence="3">3.6.1.40</ecNumber>
    </submittedName>
</protein>
<dbReference type="CDD" id="cd24052">
    <property type="entry name" value="ASKHA_NBD_HpPPX-GppA-like"/>
    <property type="match status" value="1"/>
</dbReference>
<evidence type="ECO:0000313" key="4">
    <source>
        <dbReference type="EMBL" id="MBM6831598.1"/>
    </source>
</evidence>
<evidence type="ECO:0000313" key="5">
    <source>
        <dbReference type="Proteomes" id="UP000521313"/>
    </source>
</evidence>
<dbReference type="SUPFAM" id="SSF53067">
    <property type="entry name" value="Actin-like ATPase domain"/>
    <property type="match status" value="2"/>
</dbReference>
<dbReference type="EC" id="3.6.1.40" evidence="3"/>
<dbReference type="PANTHER" id="PTHR30005">
    <property type="entry name" value="EXOPOLYPHOSPHATASE"/>
    <property type="match status" value="1"/>
</dbReference>
<reference evidence="4 6" key="3">
    <citation type="journal article" date="2021" name="Sci. Rep.">
        <title>The distribution of antibiotic resistance genes in chicken gut microbiota commensals.</title>
        <authorList>
            <person name="Juricova H."/>
            <person name="Matiasovicova J."/>
            <person name="Kubasova T."/>
            <person name="Cejkova D."/>
            <person name="Rychlik I."/>
        </authorList>
    </citation>
    <scope>NUCLEOTIDE SEQUENCE [LARGE SCALE GENOMIC DNA]</scope>
    <source>
        <strain evidence="4 6">An423</strain>
    </source>
</reference>
<dbReference type="Proteomes" id="UP000521313">
    <property type="component" value="Unassembled WGS sequence"/>
</dbReference>
<dbReference type="Pfam" id="PF02541">
    <property type="entry name" value="Ppx-GppA"/>
    <property type="match status" value="1"/>
</dbReference>
<keyword evidence="6" id="KW-1185">Reference proteome</keyword>
<dbReference type="RefSeq" id="WP_183373885.1">
    <property type="nucleotide sequence ID" value="NZ_CAWVLV010000043.1"/>
</dbReference>
<comment type="caution">
    <text evidence="3">The sequence shown here is derived from an EMBL/GenBank/DDBJ whole genome shotgun (WGS) entry which is preliminary data.</text>
</comment>
<dbReference type="Proteomes" id="UP000775500">
    <property type="component" value="Unassembled WGS sequence"/>
</dbReference>
<accession>A0A7W8CZ14</accession>
<comment type="similarity">
    <text evidence="1">Belongs to the GppA/Ppx family.</text>
</comment>
<dbReference type="GO" id="GO:0004309">
    <property type="term" value="F:exopolyphosphatase activity"/>
    <property type="evidence" value="ECO:0007669"/>
    <property type="project" value="UniProtKB-EC"/>
</dbReference>
<reference evidence="3 5" key="1">
    <citation type="submission" date="2020-08" db="EMBL/GenBank/DDBJ databases">
        <title>Genomic Encyclopedia of Type Strains, Phase IV (KMG-IV): sequencing the most valuable type-strain genomes for metagenomic binning, comparative biology and taxonomic classification.</title>
        <authorList>
            <person name="Goeker M."/>
        </authorList>
    </citation>
    <scope>NUCLEOTIDE SEQUENCE [LARGE SCALE GENOMIC DNA]</scope>
    <source>
        <strain evidence="3 5">DSM 26963</strain>
    </source>
</reference>
<evidence type="ECO:0000259" key="2">
    <source>
        <dbReference type="Pfam" id="PF02541"/>
    </source>
</evidence>
<evidence type="ECO:0000256" key="1">
    <source>
        <dbReference type="ARBA" id="ARBA00007125"/>
    </source>
</evidence>
<feature type="domain" description="Ppx/GppA phosphatase N-terminal" evidence="2">
    <location>
        <begin position="17"/>
        <end position="298"/>
    </location>
</feature>
<dbReference type="Gene3D" id="3.30.420.40">
    <property type="match status" value="1"/>
</dbReference>
<proteinExistence type="inferred from homology"/>
<dbReference type="AlphaFoldDB" id="A0A7W8CZ14"/>